<dbReference type="PANTHER" id="PTHR47786:SF2">
    <property type="entry name" value="GLYCOSYL HYDROLASE FAMILY 13 CATALYTIC DOMAIN-CONTAINING PROTEIN"/>
    <property type="match status" value="1"/>
</dbReference>
<organism evidence="2 3">
    <name type="scientific">Alistipes onderdonkii</name>
    <dbReference type="NCBI Taxonomy" id="328813"/>
    <lineage>
        <taxon>Bacteria</taxon>
        <taxon>Pseudomonadati</taxon>
        <taxon>Bacteroidota</taxon>
        <taxon>Bacteroidia</taxon>
        <taxon>Bacteroidales</taxon>
        <taxon>Rikenellaceae</taxon>
        <taxon>Alistipes</taxon>
    </lineage>
</organism>
<dbReference type="Pfam" id="PF02806">
    <property type="entry name" value="Alpha-amylase_C"/>
    <property type="match status" value="1"/>
</dbReference>
<dbReference type="AlphaFoldDB" id="A0AAJ1CC71"/>
<dbReference type="Proteomes" id="UP001205035">
    <property type="component" value="Unassembled WGS sequence"/>
</dbReference>
<dbReference type="GO" id="GO:0005975">
    <property type="term" value="P:carbohydrate metabolic process"/>
    <property type="evidence" value="ECO:0007669"/>
    <property type="project" value="InterPro"/>
</dbReference>
<dbReference type="Gene3D" id="3.20.20.80">
    <property type="entry name" value="Glycosidases"/>
    <property type="match status" value="1"/>
</dbReference>
<proteinExistence type="predicted"/>
<dbReference type="PANTHER" id="PTHR47786">
    <property type="entry name" value="ALPHA-1,4-GLUCAN:MALTOSE-1-PHOSPHATE MALTOSYLTRANSFERASE"/>
    <property type="match status" value="1"/>
</dbReference>
<feature type="domain" description="Glycosyl hydrolase family 13 catalytic" evidence="1">
    <location>
        <begin position="12"/>
        <end position="337"/>
    </location>
</feature>
<evidence type="ECO:0000313" key="3">
    <source>
        <dbReference type="Proteomes" id="UP001205035"/>
    </source>
</evidence>
<gene>
    <name evidence="2" type="ORF">NE651_02885</name>
</gene>
<evidence type="ECO:0000313" key="2">
    <source>
        <dbReference type="EMBL" id="MCQ5081832.1"/>
    </source>
</evidence>
<dbReference type="SMART" id="SM00642">
    <property type="entry name" value="Aamy"/>
    <property type="match status" value="1"/>
</dbReference>
<dbReference type="GO" id="GO:0016787">
    <property type="term" value="F:hydrolase activity"/>
    <property type="evidence" value="ECO:0007669"/>
    <property type="project" value="UniProtKB-KW"/>
</dbReference>
<dbReference type="CDD" id="cd11313">
    <property type="entry name" value="AmyAc_arch_bac_AmyA"/>
    <property type="match status" value="1"/>
</dbReference>
<dbReference type="InterPro" id="IPR006047">
    <property type="entry name" value="GH13_cat_dom"/>
</dbReference>
<sequence>MEIMLHPEWSYQAVIYEMNVRQLTREGTLRAAAAKLGFLRDMGIDAVWLMPVYPIGAEGRKGSLGSYYSIRDYCAVDPGLGTMGDFDAFVAEAHRLGMKVLLDWVANHTARDARWVGEKPADWYERDAAGAPAVPWDWTDTAKLNYANRDVWRAEADAMEFWVRRHAVDGFRCDMAMLVPVEFWNETARRLRKVNPDLFLLAEAEEPYLFEAGAFDACYAWEMHHLMNDVAQQKVRVTALRDYIYADRNRYPQSAMRLVFTSNHDENSWNGSEFTRMGGAREIMAAFTFVVPRGLPLVYTGQEIGYDHSFAFFDRDPIPSYAANSFTDFYRRLAGLRHANPALAAGEAGGEMVEIRNNAEDCLMTFVREVKGNRVVAVMNLSPYAIHADYYTGIYAGMYTDAMTGVACELRGHVEEDMAPWSYRILTR</sequence>
<protein>
    <submittedName>
        <fullName evidence="2">Alpha-amylase family glycosyl hydrolase</fullName>
    </submittedName>
</protein>
<dbReference type="GO" id="GO:0043169">
    <property type="term" value="F:cation binding"/>
    <property type="evidence" value="ECO:0007669"/>
    <property type="project" value="InterPro"/>
</dbReference>
<name>A0AAJ1CC71_9BACT</name>
<reference evidence="2" key="1">
    <citation type="submission" date="2022-06" db="EMBL/GenBank/DDBJ databases">
        <title>Isolation of gut microbiota from human fecal samples.</title>
        <authorList>
            <person name="Pamer E.G."/>
            <person name="Barat B."/>
            <person name="Waligurski E."/>
            <person name="Medina S."/>
            <person name="Paddock L."/>
            <person name="Mostad J."/>
        </authorList>
    </citation>
    <scope>NUCLEOTIDE SEQUENCE</scope>
    <source>
        <strain evidence="2">DFI.6.22</strain>
    </source>
</reference>
<dbReference type="SUPFAM" id="SSF51445">
    <property type="entry name" value="(Trans)glycosidases"/>
    <property type="match status" value="1"/>
</dbReference>
<comment type="caution">
    <text evidence="2">The sequence shown here is derived from an EMBL/GenBank/DDBJ whole genome shotgun (WGS) entry which is preliminary data.</text>
</comment>
<keyword evidence="2" id="KW-0378">Hydrolase</keyword>
<accession>A0AAJ1CC71</accession>
<dbReference type="Pfam" id="PF00128">
    <property type="entry name" value="Alpha-amylase"/>
    <property type="match status" value="1"/>
</dbReference>
<dbReference type="InterPro" id="IPR017853">
    <property type="entry name" value="GH"/>
</dbReference>
<dbReference type="EMBL" id="JANGBQ010000003">
    <property type="protein sequence ID" value="MCQ5081832.1"/>
    <property type="molecule type" value="Genomic_DNA"/>
</dbReference>
<evidence type="ECO:0000259" key="1">
    <source>
        <dbReference type="SMART" id="SM00642"/>
    </source>
</evidence>
<dbReference type="InterPro" id="IPR006048">
    <property type="entry name" value="A-amylase/branching_C"/>
</dbReference>